<name>A0A8J5IYP1_9STRA</name>
<sequence length="1274" mass="133445">MKVFSLGLAICAALAVTTASVEAKGTICETGSGFADTGDSYSSETPVATTATVSSSSGSDATQVAASSSTAGSDADQVAGSSSTTSSSDAPVSSSTGSDVADSSSTTSGSDAPVSSSTGGDVAGSDAIQQTDSSSSTGSDATQVAGSDAVQQTDSSSTAGSATTPAATSSPAGSDANQVAASSSTAGSDATQVTSSGSNHSDDTPVTSTSSTGSDGTTASQNNGDSTTQGSEGKNDTAATPINNKGDDTTSSGSDASDVNKNSSGATPTQGETPTASSSNSKGDSSATASSSLNDSTGQTGSKPAGSGSRTLQVDVGSIDFTTTSNAEESDSTDSDDTTQYAAPTVSPASDSASGSSADSTPTQTSSGSASSQASASASSDDSPVQQTSISGSSASSNPIQQTSISASGSSDSSVSIEGSASASSADSTPTPTADSSSITSSASTSASESAASSASASVSASASASESSSSSSSSFSKVTRLGVRVQGDMPEWNKKHKRFVSAYYETFDEKYRAVLDTVNMASVEGALKYVQAECINASVITDCERKNNIKYVVFYQTTTVQPTAAMEYYVNATDERNFAVESCPFMAMDGGQCDPKDDGTFPDVCNQYIGAGDQPDLGFCVGGTLQDNEAIAPYPHNYWFSFPNSCPQKLWDDKTDSCRKKYAGGMCPLGVEPDGVTCTFTYEILGYILLDDVVGITSMTNPTTGKNYADYYEFCKAGGVEFSVSIVTGLVSLLTGILSSVVDLVEGLEFWANPGDSDANAERVEKLVSAYDTLVASNPTTSDGGLMRVLPTEDELAALNPSCFENSPLCAESEFGCKRSYLSQICQLSYPHQFFIAAWTSMLLLTKLQRYSRRQFAVALLGFSLFLAIIGQIQVLPVLFALSIPVLLFFRWVFRQQQHHGVTDREIEQLFRTFLGGALIIPVLALVAQLTLGPLLASLCFFDQRSSILDQLHKYFQAPGDGRPAPVHNMKLGKMLMSLKVDKTVGYFLFLFCMAFIVAALVEEFLKYWVVQGTCYAKSGSVPAFSALKQRQQRHGALRGMMCHPSRLLFYHRPHANHAFVVFLAVVAGALGFSVMENSAYSLLAPTFRDKIETALLRSISSAPLHCICGGITGVRMTERLLAHRQGGSEERGTNAAKADLGRCRTKITVILPAVLIHGTFDMQLFLLMALVTPKMEAAHRTFYHVVLPTILCSIVLLASFVYLRRKLHVMENKMNETRYMHVAVDLESGQRLGAVNGGFEMEFFGNDDDDSDAEDEAFTQGENRKVRAVFDM</sequence>
<evidence type="ECO:0000256" key="2">
    <source>
        <dbReference type="SAM" id="Phobius"/>
    </source>
</evidence>
<feature type="region of interest" description="Disordered" evidence="1">
    <location>
        <begin position="51"/>
        <end position="441"/>
    </location>
</feature>
<feature type="compositionally biased region" description="Acidic residues" evidence="1">
    <location>
        <begin position="328"/>
        <end position="337"/>
    </location>
</feature>
<dbReference type="GO" id="GO:0008233">
    <property type="term" value="F:peptidase activity"/>
    <property type="evidence" value="ECO:0007669"/>
    <property type="project" value="InterPro"/>
</dbReference>
<protein>
    <recommendedName>
        <fullName evidence="6">Transmembrane protein</fullName>
    </recommendedName>
</protein>
<evidence type="ECO:0000256" key="1">
    <source>
        <dbReference type="SAM" id="MobiDB-lite"/>
    </source>
</evidence>
<keyword evidence="2" id="KW-0472">Membrane</keyword>
<feature type="compositionally biased region" description="Low complexity" evidence="1">
    <location>
        <begin position="129"/>
        <end position="143"/>
    </location>
</feature>
<dbReference type="PANTHER" id="PTHR33946">
    <property type="match status" value="1"/>
</dbReference>
<feature type="compositionally biased region" description="Polar residues" evidence="1">
    <location>
        <begin position="221"/>
        <end position="243"/>
    </location>
</feature>
<feature type="compositionally biased region" description="Low complexity" evidence="1">
    <location>
        <begin position="153"/>
        <end position="191"/>
    </location>
</feature>
<evidence type="ECO:0008006" key="6">
    <source>
        <dbReference type="Google" id="ProtNLM"/>
    </source>
</evidence>
<dbReference type="PANTHER" id="PTHR33946:SF4">
    <property type="entry name" value="COAGULATION FACTOR XI"/>
    <property type="match status" value="1"/>
</dbReference>
<evidence type="ECO:0000313" key="5">
    <source>
        <dbReference type="Proteomes" id="UP000709295"/>
    </source>
</evidence>
<organism evidence="4 5">
    <name type="scientific">Phytophthora aleatoria</name>
    <dbReference type="NCBI Taxonomy" id="2496075"/>
    <lineage>
        <taxon>Eukaryota</taxon>
        <taxon>Sar</taxon>
        <taxon>Stramenopiles</taxon>
        <taxon>Oomycota</taxon>
        <taxon>Peronosporomycetes</taxon>
        <taxon>Peronosporales</taxon>
        <taxon>Peronosporaceae</taxon>
        <taxon>Phytophthora</taxon>
    </lineage>
</organism>
<feature type="transmembrane region" description="Helical" evidence="2">
    <location>
        <begin position="911"/>
        <end position="943"/>
    </location>
</feature>
<accession>A0A8J5IYP1</accession>
<keyword evidence="3" id="KW-0732">Signal</keyword>
<feature type="compositionally biased region" description="Low complexity" evidence="1">
    <location>
        <begin position="204"/>
        <end position="220"/>
    </location>
</feature>
<feature type="transmembrane region" description="Helical" evidence="2">
    <location>
        <begin position="1057"/>
        <end position="1077"/>
    </location>
</feature>
<gene>
    <name evidence="4" type="ORF">JG688_00003806</name>
</gene>
<dbReference type="Proteomes" id="UP000709295">
    <property type="component" value="Unassembled WGS sequence"/>
</dbReference>
<evidence type="ECO:0000313" key="4">
    <source>
        <dbReference type="EMBL" id="KAG6972842.1"/>
    </source>
</evidence>
<feature type="transmembrane region" description="Helical" evidence="2">
    <location>
        <begin position="1149"/>
        <end position="1172"/>
    </location>
</feature>
<feature type="compositionally biased region" description="Polar residues" evidence="1">
    <location>
        <begin position="298"/>
        <end position="312"/>
    </location>
</feature>
<keyword evidence="2" id="KW-1133">Transmembrane helix</keyword>
<feature type="transmembrane region" description="Helical" evidence="2">
    <location>
        <begin position="858"/>
        <end position="891"/>
    </location>
</feature>
<keyword evidence="2" id="KW-0812">Transmembrane</keyword>
<dbReference type="InterPro" id="IPR026898">
    <property type="entry name" value="PrsW"/>
</dbReference>
<feature type="compositionally biased region" description="Low complexity" evidence="1">
    <location>
        <begin position="275"/>
        <end position="297"/>
    </location>
</feature>
<evidence type="ECO:0000256" key="3">
    <source>
        <dbReference type="SAM" id="SignalP"/>
    </source>
</evidence>
<feature type="transmembrane region" description="Helical" evidence="2">
    <location>
        <begin position="1184"/>
        <end position="1205"/>
    </location>
</feature>
<feature type="compositionally biased region" description="Low complexity" evidence="1">
    <location>
        <begin position="51"/>
        <end position="119"/>
    </location>
</feature>
<keyword evidence="5" id="KW-1185">Reference proteome</keyword>
<dbReference type="AlphaFoldDB" id="A0A8J5IYP1"/>
<comment type="caution">
    <text evidence="4">The sequence shown here is derived from an EMBL/GenBank/DDBJ whole genome shotgun (WGS) entry which is preliminary data.</text>
</comment>
<feature type="transmembrane region" description="Helical" evidence="2">
    <location>
        <begin position="985"/>
        <end position="1003"/>
    </location>
</feature>
<feature type="compositionally biased region" description="Low complexity" evidence="1">
    <location>
        <begin position="347"/>
        <end position="441"/>
    </location>
</feature>
<feature type="compositionally biased region" description="Polar residues" evidence="1">
    <location>
        <begin position="259"/>
        <end position="274"/>
    </location>
</feature>
<feature type="chain" id="PRO_5035310696" description="Transmembrane protein" evidence="3">
    <location>
        <begin position="24"/>
        <end position="1274"/>
    </location>
</feature>
<reference evidence="4" key="1">
    <citation type="submission" date="2021-01" db="EMBL/GenBank/DDBJ databases">
        <title>Phytophthora aleatoria, a newly-described species from Pinus radiata is distinct from Phytophthora cactorum isolates based on comparative genomics.</title>
        <authorList>
            <person name="Mcdougal R."/>
            <person name="Panda P."/>
            <person name="Williams N."/>
            <person name="Studholme D.J."/>
        </authorList>
    </citation>
    <scope>NUCLEOTIDE SEQUENCE</scope>
    <source>
        <strain evidence="4">NZFS 4037</strain>
    </source>
</reference>
<proteinExistence type="predicted"/>
<dbReference type="EMBL" id="JAENGY010000124">
    <property type="protein sequence ID" value="KAG6972842.1"/>
    <property type="molecule type" value="Genomic_DNA"/>
</dbReference>
<feature type="signal peptide" evidence="3">
    <location>
        <begin position="1"/>
        <end position="23"/>
    </location>
</feature>
<dbReference type="Pfam" id="PF13367">
    <property type="entry name" value="PrsW-protease"/>
    <property type="match status" value="1"/>
</dbReference>